<gene>
    <name evidence="1" type="primary">ORF161480</name>
</gene>
<protein>
    <submittedName>
        <fullName evidence="1">Uncharacterized protein</fullName>
    </submittedName>
</protein>
<reference evidence="1" key="1">
    <citation type="submission" date="2014-12" db="EMBL/GenBank/DDBJ databases">
        <title>Insight into the proteome of Arion vulgaris.</title>
        <authorList>
            <person name="Aradska J."/>
            <person name="Bulat T."/>
            <person name="Smidak R."/>
            <person name="Sarate P."/>
            <person name="Gangsoo J."/>
            <person name="Sialana F."/>
            <person name="Bilban M."/>
            <person name="Lubec G."/>
        </authorList>
    </citation>
    <scope>NUCLEOTIDE SEQUENCE</scope>
    <source>
        <tissue evidence="1">Skin</tissue>
    </source>
</reference>
<dbReference type="AlphaFoldDB" id="A0A0B7B6Q1"/>
<dbReference type="EMBL" id="HACG01040935">
    <property type="protein sequence ID" value="CEK87800.1"/>
    <property type="molecule type" value="Transcribed_RNA"/>
</dbReference>
<proteinExistence type="predicted"/>
<evidence type="ECO:0000313" key="1">
    <source>
        <dbReference type="EMBL" id="CEK87800.1"/>
    </source>
</evidence>
<sequence length="51" mass="5919">MVKLKDHWRNRLIKRVNVSCLMGSLPGCQHGRWEQFLWDKLCSVSSVCSAD</sequence>
<name>A0A0B7B6Q1_9EUPU</name>
<accession>A0A0B7B6Q1</accession>
<organism evidence="1">
    <name type="scientific">Arion vulgaris</name>
    <dbReference type="NCBI Taxonomy" id="1028688"/>
    <lineage>
        <taxon>Eukaryota</taxon>
        <taxon>Metazoa</taxon>
        <taxon>Spiralia</taxon>
        <taxon>Lophotrochozoa</taxon>
        <taxon>Mollusca</taxon>
        <taxon>Gastropoda</taxon>
        <taxon>Heterobranchia</taxon>
        <taxon>Euthyneura</taxon>
        <taxon>Panpulmonata</taxon>
        <taxon>Eupulmonata</taxon>
        <taxon>Stylommatophora</taxon>
        <taxon>Helicina</taxon>
        <taxon>Arionoidea</taxon>
        <taxon>Arionidae</taxon>
        <taxon>Arion</taxon>
    </lineage>
</organism>